<proteinExistence type="predicted"/>
<keyword evidence="2" id="KW-1185">Reference proteome</keyword>
<gene>
    <name evidence="1" type="ORF">T260_18295</name>
</gene>
<accession>A0A7U9J815</accession>
<dbReference type="AlphaFoldDB" id="A0A7U9J815"/>
<dbReference type="Proteomes" id="UP000018339">
    <property type="component" value="Unassembled WGS sequence"/>
</dbReference>
<evidence type="ECO:0000313" key="2">
    <source>
        <dbReference type="Proteomes" id="UP000018339"/>
    </source>
</evidence>
<evidence type="ECO:0000313" key="1">
    <source>
        <dbReference type="EMBL" id="ESU70598.1"/>
    </source>
</evidence>
<reference evidence="1 2" key="1">
    <citation type="journal article" date="2014" name="Genome Announc.">
        <title>Draft Genome Sequence of Geobacillus thermopakistaniensis Strain MAS1.</title>
        <authorList>
            <person name="Siddiqui M.A."/>
            <person name="Rashid N."/>
            <person name="Ayyampalayam S."/>
            <person name="Whitman W.B."/>
        </authorList>
    </citation>
    <scope>NUCLEOTIDE SEQUENCE [LARGE SCALE GENOMIC DNA]</scope>
    <source>
        <strain evidence="1 2">MAS1</strain>
    </source>
</reference>
<organism evidence="1 2">
    <name type="scientific">Geobacillus thermopakistaniensis (strain MAS1)</name>
    <dbReference type="NCBI Taxonomy" id="1408282"/>
    <lineage>
        <taxon>Bacteria</taxon>
        <taxon>Bacillati</taxon>
        <taxon>Bacillota</taxon>
        <taxon>Bacilli</taxon>
        <taxon>Bacillales</taxon>
        <taxon>Anoxybacillaceae</taxon>
        <taxon>Geobacillus</taxon>
    </lineage>
</organism>
<dbReference type="EMBL" id="AYSF01000111">
    <property type="protein sequence ID" value="ESU70598.1"/>
    <property type="molecule type" value="Genomic_DNA"/>
</dbReference>
<protein>
    <submittedName>
        <fullName evidence="1">Uncharacterized protein</fullName>
    </submittedName>
</protein>
<name>A0A7U9J815_GEOTM</name>
<sequence>MTAFKLCLRSIEEVKGKRIEQLQDAGNSKTVERRLLDALSELTHHWLKGKRGK</sequence>
<comment type="caution">
    <text evidence="1">The sequence shown here is derived from an EMBL/GenBank/DDBJ whole genome shotgun (WGS) entry which is preliminary data.</text>
</comment>